<gene>
    <name evidence="1" type="ORF">AABB92_07130</name>
</gene>
<comment type="caution">
    <text evidence="1">The sequence shown here is derived from an EMBL/GenBank/DDBJ whole genome shotgun (WGS) entry which is preliminary data.</text>
</comment>
<accession>A0ABU9MID2</accession>
<evidence type="ECO:0000313" key="2">
    <source>
        <dbReference type="Proteomes" id="UP001468095"/>
    </source>
</evidence>
<evidence type="ECO:0008006" key="3">
    <source>
        <dbReference type="Google" id="ProtNLM"/>
    </source>
</evidence>
<sequence>MRLTIDGVINEFASVAVTIDGYVPVDINIINDKLLPPLYWRVGNGKKSLLELAVLPDNGFISSITLVMIEPESIHKVDSQSIFLSDSEHGLPVVNTAMWKNKESDDFNQRFIDDFSLDIQVDVSSDSMLVVIGENKKVAGWIRCSDNFYLGVDDERNMVNLFLNKLTHKEIERFFEAVV</sequence>
<reference evidence="1 2" key="1">
    <citation type="submission" date="2024-04" db="EMBL/GenBank/DDBJ databases">
        <authorList>
            <person name="Suleimanova A.D."/>
            <person name="Pudova D.S."/>
            <person name="Shagimardanova E.I."/>
            <person name="Sharipova M.R."/>
        </authorList>
    </citation>
    <scope>NUCLEOTIDE SEQUENCE [LARGE SCALE GENOMIC DNA]</scope>
    <source>
        <strain evidence="1 2">3.1</strain>
    </source>
</reference>
<dbReference type="EMBL" id="JBCGBG010000001">
    <property type="protein sequence ID" value="MEL7695435.1"/>
    <property type="molecule type" value="Genomic_DNA"/>
</dbReference>
<protein>
    <recommendedName>
        <fullName evidence="3">DUF4365 domain-containing protein</fullName>
    </recommendedName>
</protein>
<dbReference type="RefSeq" id="WP_031377823.1">
    <property type="nucleotide sequence ID" value="NZ_JBCGBG010000001.1"/>
</dbReference>
<evidence type="ECO:0000313" key="1">
    <source>
        <dbReference type="EMBL" id="MEL7695435.1"/>
    </source>
</evidence>
<proteinExistence type="predicted"/>
<organism evidence="1 2">
    <name type="scientific">Pantoea brenneri</name>
    <dbReference type="NCBI Taxonomy" id="472694"/>
    <lineage>
        <taxon>Bacteria</taxon>
        <taxon>Pseudomonadati</taxon>
        <taxon>Pseudomonadota</taxon>
        <taxon>Gammaproteobacteria</taxon>
        <taxon>Enterobacterales</taxon>
        <taxon>Erwiniaceae</taxon>
        <taxon>Pantoea</taxon>
    </lineage>
</organism>
<dbReference type="Proteomes" id="UP001468095">
    <property type="component" value="Unassembled WGS sequence"/>
</dbReference>
<keyword evidence="2" id="KW-1185">Reference proteome</keyword>
<name>A0ABU9MID2_9GAMM</name>